<dbReference type="InterPro" id="IPR002937">
    <property type="entry name" value="Amino_oxidase"/>
</dbReference>
<dbReference type="AlphaFoldDB" id="A0A857FQ24"/>
<sequence>MSAKGVLVLYGGEKEISPHPFAQQARLARAAIGKIYPGHEAQLHDPVSVTWGQIPYSLGTGAVFEADSQWAYERLNQADGPFFFAADYLTHINGWQEGAIRSAYHAIDGIRTTVSHAMK</sequence>
<evidence type="ECO:0000313" key="3">
    <source>
        <dbReference type="Proteomes" id="UP000464674"/>
    </source>
</evidence>
<dbReference type="Proteomes" id="UP000464674">
    <property type="component" value="Chromosome"/>
</dbReference>
<dbReference type="Pfam" id="PF01593">
    <property type="entry name" value="Amino_oxidase"/>
    <property type="match status" value="1"/>
</dbReference>
<name>A0A857FQ24_KOMXY</name>
<feature type="domain" description="Amine oxidase" evidence="1">
    <location>
        <begin position="7"/>
        <end position="106"/>
    </location>
</feature>
<protein>
    <recommendedName>
        <fullName evidence="1">Amine oxidase domain-containing protein</fullName>
    </recommendedName>
</protein>
<evidence type="ECO:0000259" key="1">
    <source>
        <dbReference type="Pfam" id="PF01593"/>
    </source>
</evidence>
<dbReference type="GO" id="GO:0016491">
    <property type="term" value="F:oxidoreductase activity"/>
    <property type="evidence" value="ECO:0007669"/>
    <property type="project" value="InterPro"/>
</dbReference>
<reference evidence="2 3" key="1">
    <citation type="journal article" date="2020" name="Carbohydr. Polym.">
        <title>Characterization and optimization of production of bacterial cellulose from strain CGMCC 17276 based on whole-genome analysis.</title>
        <authorList>
            <person name="Lu T."/>
            <person name="Gao H."/>
            <person name="Liao B."/>
            <person name="Wu J."/>
            <person name="Zhang W."/>
            <person name="Huang J."/>
            <person name="Liu M."/>
            <person name="Huang J."/>
            <person name="Chang Z."/>
            <person name="Jin M."/>
            <person name="Yi Z."/>
            <person name="Jiang D."/>
        </authorList>
    </citation>
    <scope>NUCLEOTIDE SEQUENCE [LARGE SCALE GENOMIC DNA]</scope>
    <source>
        <strain evidence="2 3">CGMCC 17276</strain>
    </source>
</reference>
<dbReference type="InterPro" id="IPR036188">
    <property type="entry name" value="FAD/NAD-bd_sf"/>
</dbReference>
<proteinExistence type="predicted"/>
<dbReference type="EMBL" id="CP041348">
    <property type="protein sequence ID" value="QHC35300.1"/>
    <property type="molecule type" value="Genomic_DNA"/>
</dbReference>
<dbReference type="Gene3D" id="3.90.660.10">
    <property type="match status" value="1"/>
</dbReference>
<dbReference type="Gene3D" id="3.50.50.60">
    <property type="entry name" value="FAD/NAD(P)-binding domain"/>
    <property type="match status" value="1"/>
</dbReference>
<accession>A0A857FQ24</accession>
<evidence type="ECO:0000313" key="2">
    <source>
        <dbReference type="EMBL" id="QHC35300.1"/>
    </source>
</evidence>
<organism evidence="2 3">
    <name type="scientific">Komagataeibacter xylinus</name>
    <name type="common">Gluconacetobacter xylinus</name>
    <dbReference type="NCBI Taxonomy" id="28448"/>
    <lineage>
        <taxon>Bacteria</taxon>
        <taxon>Pseudomonadati</taxon>
        <taxon>Pseudomonadota</taxon>
        <taxon>Alphaproteobacteria</taxon>
        <taxon>Acetobacterales</taxon>
        <taxon>Acetobacteraceae</taxon>
        <taxon>Komagataeibacter</taxon>
    </lineage>
</organism>
<gene>
    <name evidence="2" type="ORF">FMA36_07145</name>
</gene>